<evidence type="ECO:0000313" key="2">
    <source>
        <dbReference type="EMBL" id="ARE88077.1"/>
    </source>
</evidence>
<organism evidence="2 4">
    <name type="scientific">Clostridium formicaceticum</name>
    <dbReference type="NCBI Taxonomy" id="1497"/>
    <lineage>
        <taxon>Bacteria</taxon>
        <taxon>Bacillati</taxon>
        <taxon>Bacillota</taxon>
        <taxon>Clostridia</taxon>
        <taxon>Eubacteriales</taxon>
        <taxon>Clostridiaceae</taxon>
        <taxon>Clostridium</taxon>
    </lineage>
</organism>
<reference evidence="2 4" key="2">
    <citation type="submission" date="2017-03" db="EMBL/GenBank/DDBJ databases">
        <title>Complete sequence of Clostridium formicaceticum DSM 92.</title>
        <authorList>
            <person name="Poehlein A."/>
            <person name="Karl M."/>
            <person name="Bengelsdorf F.R."/>
            <person name="Duerre P."/>
            <person name="Daniel R."/>
        </authorList>
    </citation>
    <scope>NUCLEOTIDE SEQUENCE [LARGE SCALE GENOMIC DNA]</scope>
    <source>
        <strain evidence="2 4">DSM 92</strain>
    </source>
</reference>
<evidence type="ECO:0000313" key="4">
    <source>
        <dbReference type="Proteomes" id="UP000192478"/>
    </source>
</evidence>
<evidence type="ECO:0000313" key="1">
    <source>
        <dbReference type="EMBL" id="AOY77510.1"/>
    </source>
</evidence>
<dbReference type="EMBL" id="CP020559">
    <property type="protein sequence ID" value="ARE88077.1"/>
    <property type="molecule type" value="Genomic_DNA"/>
</dbReference>
<accession>A0AAC9WGL2</accession>
<dbReference type="EMBL" id="CP017603">
    <property type="protein sequence ID" value="AOY77510.1"/>
    <property type="molecule type" value="Genomic_DNA"/>
</dbReference>
<dbReference type="KEGG" id="cfm:BJL90_17600"/>
<evidence type="ECO:0000313" key="3">
    <source>
        <dbReference type="Proteomes" id="UP000177894"/>
    </source>
</evidence>
<keyword evidence="3" id="KW-1185">Reference proteome</keyword>
<reference evidence="1 3" key="1">
    <citation type="submission" date="2016-10" db="EMBL/GenBank/DDBJ databases">
        <title>Complete Genome Sequence of Acetogen Clostridium formicoaceticum ATCC 27076.</title>
        <authorList>
            <person name="Bao T."/>
            <person name="Cheng C."/>
            <person name="Zhao J."/>
            <person name="Yang S.-T."/>
            <person name="Wang J."/>
            <person name="Wang M."/>
        </authorList>
    </citation>
    <scope>NUCLEOTIDE SEQUENCE [LARGE SCALE GENOMIC DNA]</scope>
    <source>
        <strain evidence="1 3">ATCC 27076</strain>
    </source>
</reference>
<dbReference type="Proteomes" id="UP000177894">
    <property type="component" value="Chromosome"/>
</dbReference>
<name>A0AAC9WGL2_9CLOT</name>
<dbReference type="RefSeq" id="WP_070971110.1">
    <property type="nucleotide sequence ID" value="NZ_CP017603.1"/>
</dbReference>
<dbReference type="AlphaFoldDB" id="A0AAC9WGL2"/>
<protein>
    <submittedName>
        <fullName evidence="2">Uncharacterized protein</fullName>
    </submittedName>
</protein>
<proteinExistence type="predicted"/>
<dbReference type="Proteomes" id="UP000192478">
    <property type="component" value="Chromosome"/>
</dbReference>
<gene>
    <name evidence="1" type="ORF">BJL90_17600</name>
    <name evidence="2" type="ORF">CLFO_24780</name>
</gene>
<sequence length="181" mass="20990">MVFQRRHFNRFIYRVDAFGKKYSEWFTVPPKSDTWDDQIKFNGWKDLVLNSPGNRNTIDDIDEFNAASGHKLEMYFSTKEESEVLRKAIKEQFNIIVSDIRNQYPVGIFNGIASTDNYIFTGGKSAIDLYSIGEDNSFNIFELKAEKNVKVGILSELFFYSCLIRDTISGKIRRKIISPDL</sequence>